<dbReference type="Proteomes" id="UP000295536">
    <property type="component" value="Unassembled WGS sequence"/>
</dbReference>
<reference evidence="3 5" key="2">
    <citation type="submission" date="2019-07" db="EMBL/GenBank/DDBJ databases">
        <title>Tepidimonas ignava SPS-1037 draft genome.</title>
        <authorList>
            <person name="Da Costa M.S."/>
            <person name="Froufe H.J.C."/>
            <person name="Egas C."/>
            <person name="Albuquerque L."/>
        </authorList>
    </citation>
    <scope>NUCLEOTIDE SEQUENCE [LARGE SCALE GENOMIC DNA]</scope>
    <source>
        <strain evidence="3 5">SPS-1037</strain>
    </source>
</reference>
<accession>A0A4R3L376</accession>
<evidence type="ECO:0000313" key="2">
    <source>
        <dbReference type="EMBL" id="TCS94121.1"/>
    </source>
</evidence>
<proteinExistence type="predicted"/>
<keyword evidence="1" id="KW-0175">Coiled coil</keyword>
<dbReference type="RefSeq" id="WP_132963596.1">
    <property type="nucleotide sequence ID" value="NZ_SMAH01000020.1"/>
</dbReference>
<evidence type="ECO:0000313" key="4">
    <source>
        <dbReference type="Proteomes" id="UP000295536"/>
    </source>
</evidence>
<reference evidence="2 4" key="1">
    <citation type="submission" date="2019-03" db="EMBL/GenBank/DDBJ databases">
        <title>Genomic Encyclopedia of Type Strains, Phase IV (KMG-IV): sequencing the most valuable type-strain genomes for metagenomic binning, comparative biology and taxonomic classification.</title>
        <authorList>
            <person name="Goeker M."/>
        </authorList>
    </citation>
    <scope>NUCLEOTIDE SEQUENCE [LARGE SCALE GENOMIC DNA]</scope>
    <source>
        <strain evidence="2 4">DSM 12034</strain>
    </source>
</reference>
<keyword evidence="5" id="KW-1185">Reference proteome</keyword>
<protein>
    <submittedName>
        <fullName evidence="2">Uncharacterized protein</fullName>
    </submittedName>
</protein>
<dbReference type="EMBL" id="SMAH01000020">
    <property type="protein sequence ID" value="TCS94121.1"/>
    <property type="molecule type" value="Genomic_DNA"/>
</dbReference>
<comment type="caution">
    <text evidence="2">The sequence shown here is derived from an EMBL/GenBank/DDBJ whole genome shotgun (WGS) entry which is preliminary data.</text>
</comment>
<evidence type="ECO:0000256" key="1">
    <source>
        <dbReference type="SAM" id="Coils"/>
    </source>
</evidence>
<dbReference type="Proteomes" id="UP000315577">
    <property type="component" value="Unassembled WGS sequence"/>
</dbReference>
<name>A0A4R3L376_9BURK</name>
<gene>
    <name evidence="2" type="ORF">EDC36_12043</name>
    <name evidence="3" type="ORF">Tigna_02394</name>
</gene>
<dbReference type="OrthoDB" id="8256444at2"/>
<evidence type="ECO:0000313" key="3">
    <source>
        <dbReference type="EMBL" id="TSE18947.1"/>
    </source>
</evidence>
<organism evidence="2 4">
    <name type="scientific">Tepidimonas ignava</name>
    <dbReference type="NCBI Taxonomy" id="114249"/>
    <lineage>
        <taxon>Bacteria</taxon>
        <taxon>Pseudomonadati</taxon>
        <taxon>Pseudomonadota</taxon>
        <taxon>Betaproteobacteria</taxon>
        <taxon>Burkholderiales</taxon>
        <taxon>Tepidimonas</taxon>
    </lineage>
</organism>
<dbReference type="AlphaFoldDB" id="A0A4R3L376"/>
<feature type="coiled-coil region" evidence="1">
    <location>
        <begin position="26"/>
        <end position="96"/>
    </location>
</feature>
<sequence length="150" mass="15955">MPVRFPAYRMRDGITPLAEDYFNPVLADIDARIAQLEDQRASLQGVIDDLTAFGLQRIDVLVGPAIAQTQATLDALQELRADLEAAIGNVGNLATQAQLDAAIATEQAARQAAIATEQAARQAAIAAEQTARQALADRISTIETLVFAAL</sequence>
<dbReference type="EMBL" id="VJNC01000020">
    <property type="protein sequence ID" value="TSE18947.1"/>
    <property type="molecule type" value="Genomic_DNA"/>
</dbReference>
<evidence type="ECO:0000313" key="5">
    <source>
        <dbReference type="Proteomes" id="UP000315577"/>
    </source>
</evidence>